<proteinExistence type="predicted"/>
<organism evidence="3 4">
    <name type="scientific">Desmophyllum pertusum</name>
    <dbReference type="NCBI Taxonomy" id="174260"/>
    <lineage>
        <taxon>Eukaryota</taxon>
        <taxon>Metazoa</taxon>
        <taxon>Cnidaria</taxon>
        <taxon>Anthozoa</taxon>
        <taxon>Hexacorallia</taxon>
        <taxon>Scleractinia</taxon>
        <taxon>Caryophylliina</taxon>
        <taxon>Caryophylliidae</taxon>
        <taxon>Desmophyllum</taxon>
    </lineage>
</organism>
<comment type="cofactor">
    <cofactor evidence="1">
        <name>Mg(2+)</name>
        <dbReference type="ChEBI" id="CHEBI:18420"/>
    </cofactor>
    <text evidence="1">Binds 2 magnesium ions per subunit.</text>
</comment>
<dbReference type="InterPro" id="IPR005502">
    <property type="entry name" value="Ribosyl_crysJ1"/>
</dbReference>
<feature type="binding site" evidence="1">
    <location>
        <position position="422"/>
    </location>
    <ligand>
        <name>Mg(2+)</name>
        <dbReference type="ChEBI" id="CHEBI:18420"/>
        <label>1</label>
    </ligand>
</feature>
<feature type="compositionally biased region" description="Polar residues" evidence="2">
    <location>
        <begin position="84"/>
        <end position="103"/>
    </location>
</feature>
<dbReference type="EMBL" id="MU826429">
    <property type="protein sequence ID" value="KAJ7375938.1"/>
    <property type="molecule type" value="Genomic_DNA"/>
</dbReference>
<keyword evidence="4" id="KW-1185">Reference proteome</keyword>
<keyword evidence="1" id="KW-0479">Metal-binding</keyword>
<dbReference type="GO" id="GO:0046872">
    <property type="term" value="F:metal ion binding"/>
    <property type="evidence" value="ECO:0007669"/>
    <property type="project" value="UniProtKB-KW"/>
</dbReference>
<dbReference type="InterPro" id="IPR050792">
    <property type="entry name" value="ADP-ribosylglycohydrolase"/>
</dbReference>
<dbReference type="AlphaFoldDB" id="A0A9W9Z8H6"/>
<dbReference type="PANTHER" id="PTHR16222">
    <property type="entry name" value="ADP-RIBOSYLGLYCOHYDROLASE"/>
    <property type="match status" value="1"/>
</dbReference>
<feature type="binding site" evidence="1">
    <location>
        <position position="424"/>
    </location>
    <ligand>
        <name>Mg(2+)</name>
        <dbReference type="ChEBI" id="CHEBI:18420"/>
        <label>1</label>
    </ligand>
</feature>
<feature type="binding site" evidence="1">
    <location>
        <position position="199"/>
    </location>
    <ligand>
        <name>Mg(2+)</name>
        <dbReference type="ChEBI" id="CHEBI:18420"/>
        <label>1</label>
    </ligand>
</feature>
<feature type="binding site" evidence="1">
    <location>
        <position position="425"/>
    </location>
    <ligand>
        <name>Mg(2+)</name>
        <dbReference type="ChEBI" id="CHEBI:18420"/>
        <label>1</label>
    </ligand>
</feature>
<sequence>MPCQWKKTVNPRKHFSDLELTTLDAVFVSSQGNPNRAVVGSSAKALKLSEKQTAPSDQDILTDEAESAVAHSNKENSKDEKPSIVTNPEETPPLSGSQETEPPLSFNIQSALEKEELVDHIRGAIYGNCIGDAIGLLTEFMSKSEAANIYADHDQNKGLLGKLKDRLQSSSQRRASLEYDMKYADFHRCRWETGDWTDDSDQMILILLSLLDNKGKMVPKDFARKMKKWSREGFPELGDKGGMGIGRTTYGVLRHPDFQTDPHHAAEYVWEASGRFVAPNGGVMRTSILGVHDFGNIDTVIANTKAACKVTHADPRCIASCVAVTTAIAMMLQGKHFVKESKSYDVKAVMKDAYEYARDIFETVEEEKELEDHMFAKSLDDLQLDGEGKIGYTFKCLGAGFWSLRQDDFRESLEAVTFEAGDADTNGAVAGALLGCKLGASKLPESWLSGLKHKKWLDVHIDNFLALLGLKD</sequence>
<dbReference type="Gene3D" id="1.10.4080.10">
    <property type="entry name" value="ADP-ribosylation/Crystallin J1"/>
    <property type="match status" value="1"/>
</dbReference>
<feature type="compositionally biased region" description="Basic and acidic residues" evidence="2">
    <location>
        <begin position="72"/>
        <end position="82"/>
    </location>
</feature>
<feature type="binding site" evidence="1">
    <location>
        <position position="198"/>
    </location>
    <ligand>
        <name>Mg(2+)</name>
        <dbReference type="ChEBI" id="CHEBI:18420"/>
        <label>1</label>
    </ligand>
</feature>
<protein>
    <recommendedName>
        <fullName evidence="5">ADP-ribosylglycohydrolase</fullName>
    </recommendedName>
</protein>
<dbReference type="InterPro" id="IPR036705">
    <property type="entry name" value="Ribosyl_crysJ1_sf"/>
</dbReference>
<accession>A0A9W9Z8H6</accession>
<reference evidence="3" key="1">
    <citation type="submission" date="2023-01" db="EMBL/GenBank/DDBJ databases">
        <title>Genome assembly of the deep-sea coral Lophelia pertusa.</title>
        <authorList>
            <person name="Herrera S."/>
            <person name="Cordes E."/>
        </authorList>
    </citation>
    <scope>NUCLEOTIDE SEQUENCE</scope>
    <source>
        <strain evidence="3">USNM1676648</strain>
        <tissue evidence="3">Polyp</tissue>
    </source>
</reference>
<dbReference type="Pfam" id="PF03747">
    <property type="entry name" value="ADP_ribosyl_GH"/>
    <property type="match status" value="1"/>
</dbReference>
<name>A0A9W9Z8H6_9CNID</name>
<evidence type="ECO:0000256" key="1">
    <source>
        <dbReference type="PIRSR" id="PIRSR605502-1"/>
    </source>
</evidence>
<dbReference type="Proteomes" id="UP001163046">
    <property type="component" value="Unassembled WGS sequence"/>
</dbReference>
<feature type="binding site" evidence="1">
    <location>
        <position position="197"/>
    </location>
    <ligand>
        <name>Mg(2+)</name>
        <dbReference type="ChEBI" id="CHEBI:18420"/>
        <label>1</label>
    </ligand>
</feature>
<comment type="caution">
    <text evidence="3">The sequence shown here is derived from an EMBL/GenBank/DDBJ whole genome shotgun (WGS) entry which is preliminary data.</text>
</comment>
<evidence type="ECO:0008006" key="5">
    <source>
        <dbReference type="Google" id="ProtNLM"/>
    </source>
</evidence>
<gene>
    <name evidence="3" type="ORF">OS493_037901</name>
</gene>
<evidence type="ECO:0000313" key="4">
    <source>
        <dbReference type="Proteomes" id="UP001163046"/>
    </source>
</evidence>
<evidence type="ECO:0000313" key="3">
    <source>
        <dbReference type="EMBL" id="KAJ7375938.1"/>
    </source>
</evidence>
<dbReference type="SUPFAM" id="SSF101478">
    <property type="entry name" value="ADP-ribosylglycohydrolase"/>
    <property type="match status" value="1"/>
</dbReference>
<dbReference type="PANTHER" id="PTHR16222:SF40">
    <property type="entry name" value="ADP-RIBOSYLGLYCOHYDROLASE"/>
    <property type="match status" value="1"/>
</dbReference>
<feature type="region of interest" description="Disordered" evidence="2">
    <location>
        <begin position="39"/>
        <end position="103"/>
    </location>
</feature>
<dbReference type="OrthoDB" id="2021138at2759"/>
<keyword evidence="1" id="KW-0460">Magnesium</keyword>
<evidence type="ECO:0000256" key="2">
    <source>
        <dbReference type="SAM" id="MobiDB-lite"/>
    </source>
</evidence>